<evidence type="ECO:0000313" key="17">
    <source>
        <dbReference type="EMBL" id="OAF65841.1"/>
    </source>
</evidence>
<evidence type="ECO:0000256" key="11">
    <source>
        <dbReference type="ARBA" id="ARBA00023128"/>
    </source>
</evidence>
<evidence type="ECO:0000256" key="12">
    <source>
        <dbReference type="ARBA" id="ARBA00023136"/>
    </source>
</evidence>
<keyword evidence="7 15" id="KW-0999">Mitochondrion inner membrane</keyword>
<protein>
    <recommendedName>
        <fullName evidence="15">Calcium uniporter protein</fullName>
    </recommendedName>
</protein>
<evidence type="ECO:0000256" key="14">
    <source>
        <dbReference type="ARBA" id="ARBA00036634"/>
    </source>
</evidence>
<keyword evidence="11 15" id="KW-0496">Mitochondrion</keyword>
<dbReference type="Pfam" id="PF04678">
    <property type="entry name" value="MCU"/>
    <property type="match status" value="1"/>
</dbReference>
<evidence type="ECO:0000313" key="18">
    <source>
        <dbReference type="Proteomes" id="UP000078046"/>
    </source>
</evidence>
<comment type="catalytic activity">
    <reaction evidence="14">
        <text>Ca(2+)(in) = Ca(2+)(out)</text>
        <dbReference type="Rhea" id="RHEA:29671"/>
        <dbReference type="ChEBI" id="CHEBI:29108"/>
    </reaction>
</comment>
<sequence length="329" mass="38459">MFLQRFMQLSKKFNLIKKNVSTLKPQSYKHYSSFFKYSQNIGNVNINYFRNLSNHNSIIPTFGANKIVIKIPLLTDKLPVELSNDTSDTLDNLQSDIRFEDSSVNKIEAHREDGTKISFRTKLSVLYREPFVLKLHDIDYKNSVSYNINAIEGINNSISVQNHNLTLKQEAIERIVLLEEEIEPYLKKQKEICQNSYKKTRIIAWSALAIQALQFGFLARLTWWEYSWDIMEPVTYFVTYATGMTMLAYYLSTKQEYLYPDAFNRQKDIISNKLSKKLQFDNESYNRLYNEIEKAKKLIEICEDACCNIGYCMYVLNGLVLIVMFGCSL</sequence>
<evidence type="ECO:0000256" key="13">
    <source>
        <dbReference type="ARBA" id="ARBA00023303"/>
    </source>
</evidence>
<evidence type="ECO:0000256" key="4">
    <source>
        <dbReference type="ARBA" id="ARBA00022568"/>
    </source>
</evidence>
<accession>A0A177AWQ2</accession>
<keyword evidence="3 15" id="KW-0813">Transport</keyword>
<dbReference type="Proteomes" id="UP000078046">
    <property type="component" value="Unassembled WGS sequence"/>
</dbReference>
<dbReference type="InterPro" id="IPR006769">
    <property type="entry name" value="MCU_C"/>
</dbReference>
<evidence type="ECO:0000256" key="7">
    <source>
        <dbReference type="ARBA" id="ARBA00022792"/>
    </source>
</evidence>
<keyword evidence="13 15" id="KW-0407">Ion channel</keyword>
<comment type="caution">
    <text evidence="17">The sequence shown here is derived from an EMBL/GenBank/DDBJ whole genome shotgun (WGS) entry which is preliminary data.</text>
</comment>
<evidence type="ECO:0000256" key="2">
    <source>
        <dbReference type="ARBA" id="ARBA00005653"/>
    </source>
</evidence>
<dbReference type="InterPro" id="IPR039055">
    <property type="entry name" value="MCU_fam"/>
</dbReference>
<evidence type="ECO:0000256" key="10">
    <source>
        <dbReference type="ARBA" id="ARBA00023065"/>
    </source>
</evidence>
<dbReference type="GO" id="GO:0005262">
    <property type="term" value="F:calcium channel activity"/>
    <property type="evidence" value="ECO:0007669"/>
    <property type="project" value="UniProtKB-UniRule"/>
</dbReference>
<feature type="domain" description="Calcium uniporter protein C-terminal" evidence="16">
    <location>
        <begin position="100"/>
        <end position="288"/>
    </location>
</feature>
<dbReference type="PANTHER" id="PTHR13462">
    <property type="entry name" value="CALCIUM UNIPORTER PROTEIN, MITOCHONDRIAL"/>
    <property type="match status" value="1"/>
</dbReference>
<evidence type="ECO:0000256" key="5">
    <source>
        <dbReference type="ARBA" id="ARBA00022673"/>
    </source>
</evidence>
<dbReference type="PANTHER" id="PTHR13462:SF10">
    <property type="entry name" value="CALCIUM UNIPORTER PROTEIN, MITOCHONDRIAL"/>
    <property type="match status" value="1"/>
</dbReference>
<evidence type="ECO:0000259" key="16">
    <source>
        <dbReference type="Pfam" id="PF04678"/>
    </source>
</evidence>
<feature type="transmembrane region" description="Helical" evidence="15">
    <location>
        <begin position="202"/>
        <end position="222"/>
    </location>
</feature>
<keyword evidence="4 15" id="KW-0109">Calcium transport</keyword>
<dbReference type="GO" id="GO:1990246">
    <property type="term" value="C:uniplex complex"/>
    <property type="evidence" value="ECO:0007669"/>
    <property type="project" value="TreeGrafter"/>
</dbReference>
<dbReference type="OrthoDB" id="278338at2759"/>
<comment type="similarity">
    <text evidence="2 15">Belongs to the MCU (TC 1.A.77) family.</text>
</comment>
<evidence type="ECO:0000256" key="8">
    <source>
        <dbReference type="ARBA" id="ARBA00022837"/>
    </source>
</evidence>
<organism evidence="17 18">
    <name type="scientific">Intoshia linei</name>
    <dbReference type="NCBI Taxonomy" id="1819745"/>
    <lineage>
        <taxon>Eukaryota</taxon>
        <taxon>Metazoa</taxon>
        <taxon>Spiralia</taxon>
        <taxon>Lophotrochozoa</taxon>
        <taxon>Mesozoa</taxon>
        <taxon>Orthonectida</taxon>
        <taxon>Rhopaluridae</taxon>
        <taxon>Intoshia</taxon>
    </lineage>
</organism>
<evidence type="ECO:0000256" key="15">
    <source>
        <dbReference type="RuleBase" id="RU367035"/>
    </source>
</evidence>
<name>A0A177AWQ2_9BILA</name>
<keyword evidence="18" id="KW-1185">Reference proteome</keyword>
<evidence type="ECO:0000256" key="6">
    <source>
        <dbReference type="ARBA" id="ARBA00022692"/>
    </source>
</evidence>
<keyword evidence="9 15" id="KW-1133">Transmembrane helix</keyword>
<keyword evidence="10 15" id="KW-0406">Ion transport</keyword>
<dbReference type="AlphaFoldDB" id="A0A177AWQ2"/>
<dbReference type="EMBL" id="LWCA01001127">
    <property type="protein sequence ID" value="OAF65841.1"/>
    <property type="molecule type" value="Genomic_DNA"/>
</dbReference>
<feature type="transmembrane region" description="Helical" evidence="15">
    <location>
        <begin position="234"/>
        <end position="251"/>
    </location>
</feature>
<dbReference type="GO" id="GO:0036444">
    <property type="term" value="P:calcium import into the mitochondrion"/>
    <property type="evidence" value="ECO:0007669"/>
    <property type="project" value="TreeGrafter"/>
</dbReference>
<evidence type="ECO:0000256" key="9">
    <source>
        <dbReference type="ARBA" id="ARBA00022989"/>
    </source>
</evidence>
<gene>
    <name evidence="17" type="ORF">A3Q56_06421</name>
</gene>
<dbReference type="GO" id="GO:0051560">
    <property type="term" value="P:mitochondrial calcium ion homeostasis"/>
    <property type="evidence" value="ECO:0007669"/>
    <property type="project" value="UniProtKB-UniRule"/>
</dbReference>
<reference evidence="17 18" key="1">
    <citation type="submission" date="2016-04" db="EMBL/GenBank/DDBJ databases">
        <title>The genome of Intoshia linei affirms orthonectids as highly simplified spiralians.</title>
        <authorList>
            <person name="Mikhailov K.V."/>
            <person name="Slusarev G.S."/>
            <person name="Nikitin M.A."/>
            <person name="Logacheva M.D."/>
            <person name="Penin A."/>
            <person name="Aleoshin V."/>
            <person name="Panchin Y.V."/>
        </authorList>
    </citation>
    <scope>NUCLEOTIDE SEQUENCE [LARGE SCALE GENOMIC DNA]</scope>
    <source>
        <strain evidence="17">Intl2013</strain>
        <tissue evidence="17">Whole animal</tissue>
    </source>
</reference>
<comment type="function">
    <text evidence="15">Mitochondrial inner membrane calcium uniporter that mediates calcium uptake into mitochondria. Mitochondrial calcium homeostasis plays key roles in cellular physiology and regulates cell bioenergetics, cytoplasmic calcium signals and activation of cell death pathways.</text>
</comment>
<comment type="domain">
    <text evidence="15">The selectivity filter, in which calcium ions are arranged in single file, is composed of two acidic rings separated by one helical turn along the central axis of the channel pore.</text>
</comment>
<comment type="subcellular location">
    <subcellularLocation>
        <location evidence="1 15">Mitochondrion inner membrane</location>
        <topology evidence="1 15">Multi-pass membrane protein</topology>
    </subcellularLocation>
</comment>
<keyword evidence="6 15" id="KW-0812">Transmembrane</keyword>
<keyword evidence="8 15" id="KW-0106">Calcium</keyword>
<keyword evidence="5 15" id="KW-0107">Calcium channel</keyword>
<dbReference type="GO" id="GO:0015292">
    <property type="term" value="F:uniporter activity"/>
    <property type="evidence" value="ECO:0007669"/>
    <property type="project" value="UniProtKB-UniRule"/>
</dbReference>
<evidence type="ECO:0000256" key="3">
    <source>
        <dbReference type="ARBA" id="ARBA00022448"/>
    </source>
</evidence>
<evidence type="ECO:0000256" key="1">
    <source>
        <dbReference type="ARBA" id="ARBA00004448"/>
    </source>
</evidence>
<keyword evidence="12 15" id="KW-0472">Membrane</keyword>
<proteinExistence type="inferred from homology"/>